<dbReference type="Proteomes" id="UP001354989">
    <property type="component" value="Chromosome"/>
</dbReference>
<evidence type="ECO:0000313" key="3">
    <source>
        <dbReference type="Proteomes" id="UP001354989"/>
    </source>
</evidence>
<feature type="compositionally biased region" description="Basic residues" evidence="1">
    <location>
        <begin position="110"/>
        <end position="132"/>
    </location>
</feature>
<evidence type="ECO:0000256" key="1">
    <source>
        <dbReference type="SAM" id="MobiDB-lite"/>
    </source>
</evidence>
<gene>
    <name evidence="2" type="ORF">PEPS_02750</name>
</gene>
<feature type="compositionally biased region" description="Polar residues" evidence="1">
    <location>
        <begin position="391"/>
        <end position="403"/>
    </location>
</feature>
<feature type="compositionally biased region" description="Basic and acidic residues" evidence="1">
    <location>
        <begin position="476"/>
        <end position="493"/>
    </location>
</feature>
<reference evidence="2 3" key="1">
    <citation type="submission" date="2021-12" db="EMBL/GenBank/DDBJ databases">
        <title>Genome sequencing of bacteria with rrn-lacking chromosome and rrn-plasmid.</title>
        <authorList>
            <person name="Anda M."/>
            <person name="Iwasaki W."/>
        </authorList>
    </citation>
    <scope>NUCLEOTIDE SEQUENCE [LARGE SCALE GENOMIC DNA]</scope>
    <source>
        <strain evidence="2 3">NBRC 101262</strain>
    </source>
</reference>
<proteinExistence type="predicted"/>
<name>A0ABM7VAP9_9BACT</name>
<dbReference type="EMBL" id="AP025292">
    <property type="protein sequence ID" value="BDC97994.1"/>
    <property type="molecule type" value="Genomic_DNA"/>
</dbReference>
<sequence length="871" mass="100956">MELIWPAALRMNFIKNLHKTFDRIIPLFFVAILTAFLPLGTAVAQNKIPSSSDAIMYQSGKQKSSQGSNYLRRQAKEREKSSRNAQQGLKKMKRSQQLESKYMSREMKKFKGNRKRKNRKAVYKKSSRKARKGGGGMTQATPERFNRQVPQRGENMTTEKPLVAERFKERPSNFDKYRGGKGHNVAYDAGGGVTGKHRSQELKKQGQFRSSADISKKYLSRKQSGSYGAPGQRRQVKNKRAVYKYASKKQMNNRGEYKLTAERFKTYPNRDKFNPGKMDRVSPNAEKRKRADKAGEAQFQGMAKSSKQLEQRRYTGHSSYSGDLRRRQTANSYEQRKYKSSEALSQGMSKTKRQNDRRLTSNSTGQSRYSGDLRRRQTTNSYEQRKYKSSEALSQGMSRSQGTMADRSARKFVATQSSNYTGDLRKKRANKYQMMAQKSSEAQRQGGWKGSAADIYLGRQLSARKHNKFSGTQRQESFRQKNSKMEKSSDRLQKQGLTLGKPMDSRALETAFITRSYHQQKIMKGGESRDQRKARMMAKSAEIQSQGMTKVRTKNSQFEQYKYKSGEGLKQGMTVVDTQREKMKRYEFQSEHRQRFTGTFVQQNKVTKYQDKSAEAQGQGMFIVDTHRQKMARYEAMSKLAHQYEGDRIQRNKVTKYQDKSAEAQGQGMFIVDTHRQKMARYEAMSKLAHQYEGDRIQQNKVAKYQDKSAEAQGQGMFIVDTHKQKMARYEAMSKLAHQYEGNMVYRNKVSYFQDKSAEGLKQGLYVPDQTKTKQKYYQQKSKEAHLYAGNLPARKYYGQVQGRRQLMASRMLRYSGEPHAEVSRLGYWWKDLWSNDNEMKAVRVKKKKPGYNSREAEIWETERPFGNINN</sequence>
<organism evidence="2 3">
    <name type="scientific">Persicobacter psychrovividus</name>
    <dbReference type="NCBI Taxonomy" id="387638"/>
    <lineage>
        <taxon>Bacteria</taxon>
        <taxon>Pseudomonadati</taxon>
        <taxon>Bacteroidota</taxon>
        <taxon>Cytophagia</taxon>
        <taxon>Cytophagales</taxon>
        <taxon>Persicobacteraceae</taxon>
        <taxon>Persicobacter</taxon>
    </lineage>
</organism>
<dbReference type="RefSeq" id="WP_338397444.1">
    <property type="nucleotide sequence ID" value="NZ_AP025292.1"/>
</dbReference>
<accession>A0ABM7VAP9</accession>
<feature type="region of interest" description="Disordered" evidence="1">
    <location>
        <begin position="191"/>
        <end position="238"/>
    </location>
</feature>
<feature type="compositionally biased region" description="Basic and acidic residues" evidence="1">
    <location>
        <begin position="255"/>
        <end position="280"/>
    </location>
</feature>
<keyword evidence="3" id="KW-1185">Reference proteome</keyword>
<protein>
    <submittedName>
        <fullName evidence="2">Uncharacterized protein</fullName>
    </submittedName>
</protein>
<evidence type="ECO:0000313" key="2">
    <source>
        <dbReference type="EMBL" id="BDC97994.1"/>
    </source>
</evidence>
<feature type="region of interest" description="Disordered" evidence="1">
    <location>
        <begin position="57"/>
        <end position="143"/>
    </location>
</feature>
<feature type="compositionally biased region" description="Polar residues" evidence="1">
    <location>
        <begin position="360"/>
        <end position="369"/>
    </location>
</feature>
<feature type="region of interest" description="Disordered" evidence="1">
    <location>
        <begin position="254"/>
        <end position="426"/>
    </location>
</feature>
<feature type="region of interest" description="Disordered" evidence="1">
    <location>
        <begin position="464"/>
        <end position="501"/>
    </location>
</feature>
<feature type="compositionally biased region" description="Low complexity" evidence="1">
    <location>
        <begin position="58"/>
        <end position="68"/>
    </location>
</feature>